<keyword evidence="2" id="KW-1185">Reference proteome</keyword>
<sequence length="121" mass="13796">MSMRMQVNYNPSINLPPSDLSSFHFSFGLKEPPPVTYDIEPPVVYETKRADVDVETVTMDGPRGVGGNEDEFNTTRSTWNQPTEKVQPAFNLPVKEKQLLTSRFAHNRKPVKNIVEGKFRE</sequence>
<accession>A0ACB8YAJ0</accession>
<name>A0ACB8YAJ0_9ASTR</name>
<evidence type="ECO:0000313" key="1">
    <source>
        <dbReference type="EMBL" id="KAI3682682.1"/>
    </source>
</evidence>
<reference evidence="1 2" key="2">
    <citation type="journal article" date="2022" name="Mol. Ecol. Resour.">
        <title>The genomes of chicory, endive, great burdock and yacon provide insights into Asteraceae paleo-polyploidization history and plant inulin production.</title>
        <authorList>
            <person name="Fan W."/>
            <person name="Wang S."/>
            <person name="Wang H."/>
            <person name="Wang A."/>
            <person name="Jiang F."/>
            <person name="Liu H."/>
            <person name="Zhao H."/>
            <person name="Xu D."/>
            <person name="Zhang Y."/>
        </authorList>
    </citation>
    <scope>NUCLEOTIDE SEQUENCE [LARGE SCALE GENOMIC DNA]</scope>
    <source>
        <strain evidence="2">cv. Yunnan</strain>
        <tissue evidence="1">Leaves</tissue>
    </source>
</reference>
<organism evidence="1 2">
    <name type="scientific">Smallanthus sonchifolius</name>
    <dbReference type="NCBI Taxonomy" id="185202"/>
    <lineage>
        <taxon>Eukaryota</taxon>
        <taxon>Viridiplantae</taxon>
        <taxon>Streptophyta</taxon>
        <taxon>Embryophyta</taxon>
        <taxon>Tracheophyta</taxon>
        <taxon>Spermatophyta</taxon>
        <taxon>Magnoliopsida</taxon>
        <taxon>eudicotyledons</taxon>
        <taxon>Gunneridae</taxon>
        <taxon>Pentapetalae</taxon>
        <taxon>asterids</taxon>
        <taxon>campanulids</taxon>
        <taxon>Asterales</taxon>
        <taxon>Asteraceae</taxon>
        <taxon>Asteroideae</taxon>
        <taxon>Heliantheae alliance</taxon>
        <taxon>Millerieae</taxon>
        <taxon>Smallanthus</taxon>
    </lineage>
</organism>
<reference evidence="2" key="1">
    <citation type="journal article" date="2022" name="Mol. Ecol. Resour.">
        <title>The genomes of chicory, endive, great burdock and yacon provide insights into Asteraceae palaeo-polyploidization history and plant inulin production.</title>
        <authorList>
            <person name="Fan W."/>
            <person name="Wang S."/>
            <person name="Wang H."/>
            <person name="Wang A."/>
            <person name="Jiang F."/>
            <person name="Liu H."/>
            <person name="Zhao H."/>
            <person name="Xu D."/>
            <person name="Zhang Y."/>
        </authorList>
    </citation>
    <scope>NUCLEOTIDE SEQUENCE [LARGE SCALE GENOMIC DNA]</scope>
    <source>
        <strain evidence="2">cv. Yunnan</strain>
    </source>
</reference>
<comment type="caution">
    <text evidence="1">The sequence shown here is derived from an EMBL/GenBank/DDBJ whole genome shotgun (WGS) entry which is preliminary data.</text>
</comment>
<proteinExistence type="predicted"/>
<evidence type="ECO:0000313" key="2">
    <source>
        <dbReference type="Proteomes" id="UP001056120"/>
    </source>
</evidence>
<dbReference type="Proteomes" id="UP001056120">
    <property type="component" value="Linkage Group LG28"/>
</dbReference>
<gene>
    <name evidence="1" type="ORF">L1987_82840</name>
</gene>
<dbReference type="EMBL" id="CM042045">
    <property type="protein sequence ID" value="KAI3682682.1"/>
    <property type="molecule type" value="Genomic_DNA"/>
</dbReference>
<protein>
    <submittedName>
        <fullName evidence="1">Uncharacterized protein</fullName>
    </submittedName>
</protein>